<evidence type="ECO:0000256" key="12">
    <source>
        <dbReference type="ARBA" id="ARBA00023214"/>
    </source>
</evidence>
<keyword evidence="13" id="KW-0628">Postsynaptic cell membrane</keyword>
<evidence type="ECO:0000256" key="8">
    <source>
        <dbReference type="ARBA" id="ARBA00023136"/>
    </source>
</evidence>
<keyword evidence="11" id="KW-0869">Chloride channel</keyword>
<dbReference type="VEuPathDB" id="VectorBase:CSON007874"/>
<dbReference type="Pfam" id="PF02932">
    <property type="entry name" value="Neur_chan_memb"/>
    <property type="match status" value="1"/>
</dbReference>
<keyword evidence="8 18" id="KW-0472">Membrane</keyword>
<dbReference type="SUPFAM" id="SSF90112">
    <property type="entry name" value="Neurotransmitter-gated ion-channel transmembrane pore"/>
    <property type="match status" value="1"/>
</dbReference>
<keyword evidence="2" id="KW-1003">Cell membrane</keyword>
<dbReference type="NCBIfam" id="TIGR00860">
    <property type="entry name" value="LIC"/>
    <property type="match status" value="1"/>
</dbReference>
<keyword evidence="15 18" id="KW-0407">Ion channel</keyword>
<evidence type="ECO:0000256" key="13">
    <source>
        <dbReference type="ARBA" id="ARBA00023257"/>
    </source>
</evidence>
<evidence type="ECO:0000256" key="10">
    <source>
        <dbReference type="ARBA" id="ARBA00023170"/>
    </source>
</evidence>
<dbReference type="GO" id="GO:0008068">
    <property type="term" value="F:extracellularly glutamate-gated chloride channel activity"/>
    <property type="evidence" value="ECO:0007669"/>
    <property type="project" value="UniProtKB-ARBA"/>
</dbReference>
<evidence type="ECO:0000256" key="16">
    <source>
        <dbReference type="ARBA" id="ARBA00034104"/>
    </source>
</evidence>
<evidence type="ECO:0000259" key="20">
    <source>
        <dbReference type="Pfam" id="PF02932"/>
    </source>
</evidence>
<dbReference type="PROSITE" id="PS00236">
    <property type="entry name" value="NEUROTR_ION_CHANNEL"/>
    <property type="match status" value="1"/>
</dbReference>
<dbReference type="InterPro" id="IPR006028">
    <property type="entry name" value="GABAA/Glycine_rcpt"/>
</dbReference>
<sequence>MAPSHSFWAIFYFACLCSASLANNAKVNFREKEKKILDQILGAGKYDARIRPSGINGTATGNIDGPCYVKVNMFLRSISKIDDYKMEYSVQLTFREQWTDERLKFDDIGGRLKYLTLTEANRVWMPDLFFSNEKEGHFHNIIMPNVYIRIFPYGSVLYSIRISLTLACPMNLKLYPLDRQICSLRMASYGWTTADLVFLWKEGDPVQVVKNLHLPRFTLEKFLTDYCNSKTNTGEYSCLKVDLLFKREFSYYLIQIYIPCCMLVIVSWVSFWLDQGAVPARVSLGVTTLLTMATQTSGINASLPPVSYTKAIDVWTGVCLTFVFGALLEFALVNYASRSADRAADIHRENMKKKRRELEQASMDATSDLLDTDSNATFAMILNGNLQKPLVRHPGDPMALEKLRQCEVHMQPPKRPNCCRTWLSKFPTRSKRIDVISRITFPLVFALFNLVYWSTYLFRDDDTE</sequence>
<evidence type="ECO:0000256" key="14">
    <source>
        <dbReference type="ARBA" id="ARBA00023286"/>
    </source>
</evidence>
<evidence type="ECO:0000256" key="5">
    <source>
        <dbReference type="ARBA" id="ARBA00022989"/>
    </source>
</evidence>
<comment type="subcellular location">
    <subcellularLocation>
        <location evidence="16">Postsynaptic cell membrane</location>
        <topology evidence="16">Multi-pass membrane protein</topology>
    </subcellularLocation>
</comment>
<dbReference type="CDD" id="cd19062">
    <property type="entry name" value="LGIC_TM_GluCl"/>
    <property type="match status" value="1"/>
</dbReference>
<dbReference type="AlphaFoldDB" id="A0A336MXL9"/>
<evidence type="ECO:0000256" key="17">
    <source>
        <dbReference type="ARBA" id="ARBA00061654"/>
    </source>
</evidence>
<dbReference type="InterPro" id="IPR006029">
    <property type="entry name" value="Neurotrans-gated_channel_TM"/>
</dbReference>
<keyword evidence="14" id="KW-1071">Ligand-gated ion channel</keyword>
<dbReference type="Gene3D" id="1.20.58.390">
    <property type="entry name" value="Neurotransmitter-gated ion-channel transmembrane domain"/>
    <property type="match status" value="1"/>
</dbReference>
<evidence type="ECO:0000256" key="2">
    <source>
        <dbReference type="ARBA" id="ARBA00022475"/>
    </source>
</evidence>
<feature type="transmembrane region" description="Helical" evidence="18">
    <location>
        <begin position="249"/>
        <end position="273"/>
    </location>
</feature>
<dbReference type="EMBL" id="UFQT01002963">
    <property type="protein sequence ID" value="SSX34361.1"/>
    <property type="molecule type" value="Genomic_DNA"/>
</dbReference>
<dbReference type="FunFam" id="2.70.170.10:FF:000022">
    <property type="entry name" value="glutamate-gated chloride channel isoform X1"/>
    <property type="match status" value="1"/>
</dbReference>
<dbReference type="SUPFAM" id="SSF63712">
    <property type="entry name" value="Nicotinic receptor ligand binding domain-like"/>
    <property type="match status" value="1"/>
</dbReference>
<dbReference type="Gene3D" id="2.70.170.10">
    <property type="entry name" value="Neurotransmitter-gated ion-channel ligand-binding domain"/>
    <property type="match status" value="1"/>
</dbReference>
<dbReference type="CDD" id="cd18993">
    <property type="entry name" value="LGIC_ECD_GluCl"/>
    <property type="match status" value="1"/>
</dbReference>
<feature type="transmembrane region" description="Helical" evidence="18">
    <location>
        <begin position="314"/>
        <end position="333"/>
    </location>
</feature>
<dbReference type="InterPro" id="IPR036719">
    <property type="entry name" value="Neuro-gated_channel_TM_sf"/>
</dbReference>
<evidence type="ECO:0000313" key="21">
    <source>
        <dbReference type="EMBL" id="SSX34361.1"/>
    </source>
</evidence>
<dbReference type="PRINTS" id="PR00252">
    <property type="entry name" value="NRIONCHANNEL"/>
</dbReference>
<evidence type="ECO:0000256" key="6">
    <source>
        <dbReference type="ARBA" id="ARBA00023018"/>
    </source>
</evidence>
<dbReference type="Pfam" id="PF02931">
    <property type="entry name" value="Neur_chan_LBD"/>
    <property type="match status" value="1"/>
</dbReference>
<keyword evidence="3 18" id="KW-0812">Transmembrane</keyword>
<keyword evidence="12" id="KW-0868">Chloride</keyword>
<evidence type="ECO:0000256" key="7">
    <source>
        <dbReference type="ARBA" id="ARBA00023065"/>
    </source>
</evidence>
<gene>
    <name evidence="21" type="primary">CSON007874</name>
</gene>
<keyword evidence="7 18" id="KW-0406">Ion transport</keyword>
<evidence type="ECO:0000256" key="1">
    <source>
        <dbReference type="ARBA" id="ARBA00022448"/>
    </source>
</evidence>
<dbReference type="GO" id="GO:0045211">
    <property type="term" value="C:postsynaptic membrane"/>
    <property type="evidence" value="ECO:0007669"/>
    <property type="project" value="UniProtKB-SubCell"/>
</dbReference>
<keyword evidence="4" id="KW-0732">Signal</keyword>
<organism evidence="21">
    <name type="scientific">Culicoides sonorensis</name>
    <name type="common">Biting midge</name>
    <dbReference type="NCBI Taxonomy" id="179676"/>
    <lineage>
        <taxon>Eukaryota</taxon>
        <taxon>Metazoa</taxon>
        <taxon>Ecdysozoa</taxon>
        <taxon>Arthropoda</taxon>
        <taxon>Hexapoda</taxon>
        <taxon>Insecta</taxon>
        <taxon>Pterygota</taxon>
        <taxon>Neoptera</taxon>
        <taxon>Endopterygota</taxon>
        <taxon>Diptera</taxon>
        <taxon>Nematocera</taxon>
        <taxon>Chironomoidea</taxon>
        <taxon>Ceratopogonidae</taxon>
        <taxon>Ceratopogoninae</taxon>
        <taxon>Culicoides</taxon>
        <taxon>Monoculicoides</taxon>
    </lineage>
</organism>
<feature type="transmembrane region" description="Helical" evidence="18">
    <location>
        <begin position="6"/>
        <end position="25"/>
    </location>
</feature>
<evidence type="ECO:0000256" key="4">
    <source>
        <dbReference type="ARBA" id="ARBA00022729"/>
    </source>
</evidence>
<comment type="similarity">
    <text evidence="17">Belongs to the ligand-gated ion channel (TC 1.A.9) family. Glutamate-gated chloride channel (TC 1.A.9.4) subfamily.</text>
</comment>
<keyword evidence="6" id="KW-0770">Synapse</keyword>
<dbReference type="InterPro" id="IPR044721">
    <property type="entry name" value="GluCl_TM"/>
</dbReference>
<protein>
    <submittedName>
        <fullName evidence="21">CSON007874 protein</fullName>
    </submittedName>
</protein>
<evidence type="ECO:0000256" key="11">
    <source>
        <dbReference type="ARBA" id="ARBA00023173"/>
    </source>
</evidence>
<dbReference type="PRINTS" id="PR00253">
    <property type="entry name" value="GABAARECEPTR"/>
</dbReference>
<dbReference type="GO" id="GO:0004888">
    <property type="term" value="F:transmembrane signaling receptor activity"/>
    <property type="evidence" value="ECO:0007669"/>
    <property type="project" value="InterPro"/>
</dbReference>
<dbReference type="InterPro" id="IPR036734">
    <property type="entry name" value="Neur_chan_lig-bd_sf"/>
</dbReference>
<evidence type="ECO:0000256" key="15">
    <source>
        <dbReference type="ARBA" id="ARBA00023303"/>
    </source>
</evidence>
<evidence type="ECO:0000256" key="9">
    <source>
        <dbReference type="ARBA" id="ARBA00023157"/>
    </source>
</evidence>
<dbReference type="InterPro" id="IPR038050">
    <property type="entry name" value="Neuro_actylchol_rec"/>
</dbReference>
<dbReference type="InterPro" id="IPR006202">
    <property type="entry name" value="Neur_chan_lig-bd"/>
</dbReference>
<dbReference type="InterPro" id="IPR018000">
    <property type="entry name" value="Neurotransmitter_ion_chnl_CS"/>
</dbReference>
<evidence type="ECO:0000256" key="18">
    <source>
        <dbReference type="RuleBase" id="RU000687"/>
    </source>
</evidence>
<feature type="domain" description="Neurotransmitter-gated ion-channel transmembrane" evidence="20">
    <location>
        <begin position="256"/>
        <end position="361"/>
    </location>
</feature>
<keyword evidence="9" id="KW-1015">Disulfide bond</keyword>
<keyword evidence="10" id="KW-0675">Receptor</keyword>
<feature type="transmembrane region" description="Helical" evidence="18">
    <location>
        <begin position="439"/>
        <end position="458"/>
    </location>
</feature>
<keyword evidence="5 18" id="KW-1133">Transmembrane helix</keyword>
<dbReference type="InterPro" id="IPR006201">
    <property type="entry name" value="Neur_channel"/>
</dbReference>
<keyword evidence="1 18" id="KW-0813">Transport</keyword>
<feature type="domain" description="Neurotransmitter-gated ion-channel ligand-binding" evidence="19">
    <location>
        <begin position="34"/>
        <end position="247"/>
    </location>
</feature>
<proteinExistence type="inferred from homology"/>
<dbReference type="GO" id="GO:0034707">
    <property type="term" value="C:chloride channel complex"/>
    <property type="evidence" value="ECO:0007669"/>
    <property type="project" value="UniProtKB-KW"/>
</dbReference>
<accession>A0A336MXL9</accession>
<evidence type="ECO:0000256" key="3">
    <source>
        <dbReference type="ARBA" id="ARBA00022692"/>
    </source>
</evidence>
<reference evidence="21" key="1">
    <citation type="submission" date="2018-07" db="EMBL/GenBank/DDBJ databases">
        <authorList>
            <person name="Quirk P.G."/>
            <person name="Krulwich T.A."/>
        </authorList>
    </citation>
    <scope>NUCLEOTIDE SEQUENCE</scope>
</reference>
<evidence type="ECO:0000259" key="19">
    <source>
        <dbReference type="Pfam" id="PF02931"/>
    </source>
</evidence>
<name>A0A336MXL9_CULSO</name>
<dbReference type="FunFam" id="1.20.58.390:FF:000024">
    <property type="entry name" value="Glutamate-gated chloride channel alpha"/>
    <property type="match status" value="1"/>
</dbReference>
<dbReference type="PANTHER" id="PTHR18945">
    <property type="entry name" value="NEUROTRANSMITTER GATED ION CHANNEL"/>
    <property type="match status" value="1"/>
</dbReference>